<gene>
    <name evidence="2" type="ORF">P154DRAFT_150555</name>
</gene>
<feature type="compositionally biased region" description="Polar residues" evidence="1">
    <location>
        <begin position="58"/>
        <end position="68"/>
    </location>
</feature>
<dbReference type="OrthoDB" id="3755745at2759"/>
<feature type="region of interest" description="Disordered" evidence="1">
    <location>
        <begin position="1"/>
        <end position="24"/>
    </location>
</feature>
<dbReference type="EMBL" id="ML977579">
    <property type="protein sequence ID" value="KAF2002049.1"/>
    <property type="molecule type" value="Genomic_DNA"/>
</dbReference>
<accession>A0A6A5WMR6</accession>
<organism evidence="2 3">
    <name type="scientific">Amniculicola lignicola CBS 123094</name>
    <dbReference type="NCBI Taxonomy" id="1392246"/>
    <lineage>
        <taxon>Eukaryota</taxon>
        <taxon>Fungi</taxon>
        <taxon>Dikarya</taxon>
        <taxon>Ascomycota</taxon>
        <taxon>Pezizomycotina</taxon>
        <taxon>Dothideomycetes</taxon>
        <taxon>Pleosporomycetidae</taxon>
        <taxon>Pleosporales</taxon>
        <taxon>Amniculicolaceae</taxon>
        <taxon>Amniculicola</taxon>
    </lineage>
</organism>
<protein>
    <submittedName>
        <fullName evidence="2">Uncharacterized protein</fullName>
    </submittedName>
</protein>
<dbReference type="Proteomes" id="UP000799779">
    <property type="component" value="Unassembled WGS sequence"/>
</dbReference>
<proteinExistence type="predicted"/>
<evidence type="ECO:0000313" key="2">
    <source>
        <dbReference type="EMBL" id="KAF2002049.1"/>
    </source>
</evidence>
<keyword evidence="3" id="KW-1185">Reference proteome</keyword>
<dbReference type="AlphaFoldDB" id="A0A6A5WMR6"/>
<name>A0A6A5WMR6_9PLEO</name>
<reference evidence="2" key="1">
    <citation type="journal article" date="2020" name="Stud. Mycol.">
        <title>101 Dothideomycetes genomes: a test case for predicting lifestyles and emergence of pathogens.</title>
        <authorList>
            <person name="Haridas S."/>
            <person name="Albert R."/>
            <person name="Binder M."/>
            <person name="Bloem J."/>
            <person name="Labutti K."/>
            <person name="Salamov A."/>
            <person name="Andreopoulos B."/>
            <person name="Baker S."/>
            <person name="Barry K."/>
            <person name="Bills G."/>
            <person name="Bluhm B."/>
            <person name="Cannon C."/>
            <person name="Castanera R."/>
            <person name="Culley D."/>
            <person name="Daum C."/>
            <person name="Ezra D."/>
            <person name="Gonzalez J."/>
            <person name="Henrissat B."/>
            <person name="Kuo A."/>
            <person name="Liang C."/>
            <person name="Lipzen A."/>
            <person name="Lutzoni F."/>
            <person name="Magnuson J."/>
            <person name="Mondo S."/>
            <person name="Nolan M."/>
            <person name="Ohm R."/>
            <person name="Pangilinan J."/>
            <person name="Park H.-J."/>
            <person name="Ramirez L."/>
            <person name="Alfaro M."/>
            <person name="Sun H."/>
            <person name="Tritt A."/>
            <person name="Yoshinaga Y."/>
            <person name="Zwiers L.-H."/>
            <person name="Turgeon B."/>
            <person name="Goodwin S."/>
            <person name="Spatafora J."/>
            <person name="Crous P."/>
            <person name="Grigoriev I."/>
        </authorList>
    </citation>
    <scope>NUCLEOTIDE SEQUENCE</scope>
    <source>
        <strain evidence="2">CBS 123094</strain>
    </source>
</reference>
<feature type="region of interest" description="Disordered" evidence="1">
    <location>
        <begin position="58"/>
        <end position="85"/>
    </location>
</feature>
<feature type="region of interest" description="Disordered" evidence="1">
    <location>
        <begin position="186"/>
        <end position="208"/>
    </location>
</feature>
<evidence type="ECO:0000256" key="1">
    <source>
        <dbReference type="SAM" id="MobiDB-lite"/>
    </source>
</evidence>
<feature type="region of interest" description="Disordered" evidence="1">
    <location>
        <begin position="102"/>
        <end position="140"/>
    </location>
</feature>
<feature type="compositionally biased region" description="Low complexity" evidence="1">
    <location>
        <begin position="125"/>
        <end position="140"/>
    </location>
</feature>
<sequence length="208" mass="22625">MPDMENSKKAGTHTNLPLERNGSKAHNIAMREIIKDWGSIPESPPGCQSISYSRWSRFSASTGSSTPTEEMKASTLWAPRGTTPDFNPPVLERTYLGVENLDPALGQGPQQRGRAGQRRKFGSDSSWMTESSRGSSRSTSEAIAFKREMVKPASTTSLLTESIKPSPLGARRSASAIEILTKGMKNQRLSASMLPSAFDSDSEEEEGD</sequence>
<evidence type="ECO:0000313" key="3">
    <source>
        <dbReference type="Proteomes" id="UP000799779"/>
    </source>
</evidence>